<evidence type="ECO:0000313" key="3">
    <source>
        <dbReference type="Proteomes" id="UP001321749"/>
    </source>
</evidence>
<organism evidence="2 3">
    <name type="scientific">Cladorrhinum samala</name>
    <dbReference type="NCBI Taxonomy" id="585594"/>
    <lineage>
        <taxon>Eukaryota</taxon>
        <taxon>Fungi</taxon>
        <taxon>Dikarya</taxon>
        <taxon>Ascomycota</taxon>
        <taxon>Pezizomycotina</taxon>
        <taxon>Sordariomycetes</taxon>
        <taxon>Sordariomycetidae</taxon>
        <taxon>Sordariales</taxon>
        <taxon>Podosporaceae</taxon>
        <taxon>Cladorrhinum</taxon>
    </lineage>
</organism>
<sequence length="713" mass="77127">MAYPYHRLQPYNGVMHPAYLRMTGKPESIILVHGDRTRVVTKPQSFDKLTEVAREIFAVGNAEFLMSFWCYSSSRFIEVELDSSAYHLVTDKSRIRCVWKPNPNGNIDITDAFIARSLRGVGMPASNHLDAVEAKEHAGGMTSCSSSPYTEELTEIRDALHTACQTLRPLQTLAKAAQCNCSSLGTGTRQLCTYCVPLHPTVTYNRRSKKAACIRKIQQIVTEMTRDLVELQYIAAWEIPLLEMVDSDSDASSSGSNDWKLRLSKAKNGKAAVRKSKKISCKSKADNDSVTSSSSGPDSDQTDSISSGTGCDQTNSSFSTTRPRHCYCNKDSLWACIVCESDSSSQSDSDSSGDESPVACQTKMRTKGKTTRSFKTKDGHLTKTEAEAVSKTKTHHSTKAKVEFASKSEAVSDRNTERACDKKAEAVGQNNFPVSYGYQLSYNPYQLNGYSYNPYHPNSYWGGHSDGYTSYPPFPDLGPDSRYGTYSSGPLSTSIPSYQPPPSTAQPGVGTHAPSVRQFPTVINDCSSFYGGIAPSYQPRLPVNSAMKDVGRDTMAKTTTKSNTISGSFPSAVSSAHPSINTEKLPPGGVAYSGPSIASVLNKIKENAEIAASSSKARSPNNCTIVGDVPQGVASADHSVSGSVNTIMGDDISSPPSTQTIAKLHQATVEDGNNDEEAERAVELVQEFSERRKSSLSAGSLGEWGVVEPEEGN</sequence>
<feature type="compositionally biased region" description="Low complexity" evidence="1">
    <location>
        <begin position="344"/>
        <end position="356"/>
    </location>
</feature>
<accession>A0AAV9HF69</accession>
<reference evidence="2" key="1">
    <citation type="journal article" date="2023" name="Mol. Phylogenet. Evol.">
        <title>Genome-scale phylogeny and comparative genomics of the fungal order Sordariales.</title>
        <authorList>
            <person name="Hensen N."/>
            <person name="Bonometti L."/>
            <person name="Westerberg I."/>
            <person name="Brannstrom I.O."/>
            <person name="Guillou S."/>
            <person name="Cros-Aarteil S."/>
            <person name="Calhoun S."/>
            <person name="Haridas S."/>
            <person name="Kuo A."/>
            <person name="Mondo S."/>
            <person name="Pangilinan J."/>
            <person name="Riley R."/>
            <person name="LaButti K."/>
            <person name="Andreopoulos B."/>
            <person name="Lipzen A."/>
            <person name="Chen C."/>
            <person name="Yan M."/>
            <person name="Daum C."/>
            <person name="Ng V."/>
            <person name="Clum A."/>
            <person name="Steindorff A."/>
            <person name="Ohm R.A."/>
            <person name="Martin F."/>
            <person name="Silar P."/>
            <person name="Natvig D.O."/>
            <person name="Lalanne C."/>
            <person name="Gautier V."/>
            <person name="Ament-Velasquez S.L."/>
            <person name="Kruys A."/>
            <person name="Hutchinson M.I."/>
            <person name="Powell A.J."/>
            <person name="Barry K."/>
            <person name="Miller A.N."/>
            <person name="Grigoriev I.V."/>
            <person name="Debuchy R."/>
            <person name="Gladieux P."/>
            <person name="Hiltunen Thoren M."/>
            <person name="Johannesson H."/>
        </authorList>
    </citation>
    <scope>NUCLEOTIDE SEQUENCE</scope>
    <source>
        <strain evidence="2">PSN324</strain>
    </source>
</reference>
<feature type="compositionally biased region" description="Low complexity" evidence="1">
    <location>
        <begin position="288"/>
        <end position="304"/>
    </location>
</feature>
<dbReference type="EMBL" id="MU865099">
    <property type="protein sequence ID" value="KAK4457746.1"/>
    <property type="molecule type" value="Genomic_DNA"/>
</dbReference>
<feature type="region of interest" description="Disordered" evidence="1">
    <location>
        <begin position="559"/>
        <end position="581"/>
    </location>
</feature>
<feature type="region of interest" description="Disordered" evidence="1">
    <location>
        <begin position="390"/>
        <end position="412"/>
    </location>
</feature>
<keyword evidence="3" id="KW-1185">Reference proteome</keyword>
<protein>
    <submittedName>
        <fullName evidence="2">Uncharacterized protein</fullName>
    </submittedName>
</protein>
<dbReference type="Proteomes" id="UP001321749">
    <property type="component" value="Unassembled WGS sequence"/>
</dbReference>
<proteinExistence type="predicted"/>
<dbReference type="AlphaFoldDB" id="A0AAV9HF69"/>
<feature type="region of interest" description="Disordered" evidence="1">
    <location>
        <begin position="274"/>
        <end position="322"/>
    </location>
</feature>
<feature type="compositionally biased region" description="Basic residues" evidence="1">
    <location>
        <begin position="364"/>
        <end position="374"/>
    </location>
</feature>
<comment type="caution">
    <text evidence="2">The sequence shown here is derived from an EMBL/GenBank/DDBJ whole genome shotgun (WGS) entry which is preliminary data.</text>
</comment>
<feature type="region of interest" description="Disordered" evidence="1">
    <location>
        <begin position="689"/>
        <end position="713"/>
    </location>
</feature>
<gene>
    <name evidence="2" type="ORF">QBC42DRAFT_256034</name>
</gene>
<evidence type="ECO:0000256" key="1">
    <source>
        <dbReference type="SAM" id="MobiDB-lite"/>
    </source>
</evidence>
<feature type="region of interest" description="Disordered" evidence="1">
    <location>
        <begin position="344"/>
        <end position="374"/>
    </location>
</feature>
<feature type="compositionally biased region" description="Polar residues" evidence="1">
    <location>
        <begin position="305"/>
        <end position="321"/>
    </location>
</feature>
<name>A0AAV9HF69_9PEZI</name>
<feature type="compositionally biased region" description="Basic and acidic residues" evidence="1">
    <location>
        <begin position="400"/>
        <end position="412"/>
    </location>
</feature>
<evidence type="ECO:0000313" key="2">
    <source>
        <dbReference type="EMBL" id="KAK4457746.1"/>
    </source>
</evidence>
<reference evidence="2" key="2">
    <citation type="submission" date="2023-06" db="EMBL/GenBank/DDBJ databases">
        <authorList>
            <consortium name="Lawrence Berkeley National Laboratory"/>
            <person name="Mondo S.J."/>
            <person name="Hensen N."/>
            <person name="Bonometti L."/>
            <person name="Westerberg I."/>
            <person name="Brannstrom I.O."/>
            <person name="Guillou S."/>
            <person name="Cros-Aarteil S."/>
            <person name="Calhoun S."/>
            <person name="Haridas S."/>
            <person name="Kuo A."/>
            <person name="Pangilinan J."/>
            <person name="Riley R."/>
            <person name="Labutti K."/>
            <person name="Andreopoulos B."/>
            <person name="Lipzen A."/>
            <person name="Chen C."/>
            <person name="Yanf M."/>
            <person name="Daum C."/>
            <person name="Ng V."/>
            <person name="Clum A."/>
            <person name="Steindorff A."/>
            <person name="Ohm R."/>
            <person name="Martin F."/>
            <person name="Silar P."/>
            <person name="Natvig D."/>
            <person name="Lalanne C."/>
            <person name="Gautier V."/>
            <person name="Ament-Velasquez S.L."/>
            <person name="Kruys A."/>
            <person name="Hutchinson M.I."/>
            <person name="Powell A.J."/>
            <person name="Barry K."/>
            <person name="Miller A.N."/>
            <person name="Grigoriev I.V."/>
            <person name="Debuchy R."/>
            <person name="Gladieux P."/>
            <person name="Thoren M.H."/>
            <person name="Johannesson H."/>
        </authorList>
    </citation>
    <scope>NUCLEOTIDE SEQUENCE</scope>
    <source>
        <strain evidence="2">PSN324</strain>
    </source>
</reference>